<keyword evidence="3" id="KW-0808">Transferase</keyword>
<dbReference type="OrthoDB" id="9776737at2"/>
<keyword evidence="1" id="KW-0472">Membrane</keyword>
<dbReference type="EMBL" id="WTYA01000005">
    <property type="protein sequence ID" value="MXP28858.1"/>
    <property type="molecule type" value="Genomic_DNA"/>
</dbReference>
<dbReference type="AlphaFoldDB" id="A0A845APH6"/>
<dbReference type="UniPathway" id="UPA00378"/>
<sequence>MSRAPANPRDPLGWCIAIALGFWALTLIRLTIPTKPYFDEVHYLPAAREYLALDTFINREHPLVGKEIIALGMTLFGDNPFGWRIMSSIGGMLALFGAMRALWFATLSRFATIAYGILLITGFMLFIHSRIAMLDMFMVTFAALAYWQLAGALREPETGRWRLALAGIFLGLSIGAKWNSVPIAALAGAAFLVIRANAGRRRLLLSHRGLPVPGISLVEAGFWLGVVPLAVYTLTYLPGWFFAHGAIGTPSGSTNFFTFHLDALKLQESVIKKHPYMSRWWQWVFDIRSIWYLYEHVDGAQRGVVLIGNPLTMLLGLPALIWAAWAGFMKRNAAAAGVFLIYALSLGMWIVADKPVQFYYHYFLPSMALFAALALALNALRQRGHWIMAWTPLVLSVVVFVYFYPILSAARLSGKLAYVHWMWINVWR</sequence>
<reference evidence="3 4" key="1">
    <citation type="submission" date="2019-12" db="EMBL/GenBank/DDBJ databases">
        <title>Genomic-based taxomic classification of the family Erythrobacteraceae.</title>
        <authorList>
            <person name="Xu L."/>
        </authorList>
    </citation>
    <scope>NUCLEOTIDE SEQUENCE [LARGE SCALE GENOMIC DNA]</scope>
    <source>
        <strain evidence="3 4">KEMB 9005-328</strain>
    </source>
</reference>
<keyword evidence="4" id="KW-1185">Reference proteome</keyword>
<feature type="transmembrane region" description="Helical" evidence="1">
    <location>
        <begin position="358"/>
        <end position="380"/>
    </location>
</feature>
<feature type="domain" description="Glycosyltransferase RgtA/B/C/D-like" evidence="2">
    <location>
        <begin position="61"/>
        <end position="204"/>
    </location>
</feature>
<feature type="transmembrane region" description="Helical" evidence="1">
    <location>
        <begin position="333"/>
        <end position="352"/>
    </location>
</feature>
<evidence type="ECO:0000256" key="1">
    <source>
        <dbReference type="SAM" id="Phobius"/>
    </source>
</evidence>
<dbReference type="GO" id="GO:0016740">
    <property type="term" value="F:transferase activity"/>
    <property type="evidence" value="ECO:0007669"/>
    <property type="project" value="UniProtKB-KW"/>
</dbReference>
<dbReference type="Proteomes" id="UP000439780">
    <property type="component" value="Unassembled WGS sequence"/>
</dbReference>
<dbReference type="PANTHER" id="PTHR10050:SF46">
    <property type="entry name" value="PROTEIN O-MANNOSYL-TRANSFERASE 2"/>
    <property type="match status" value="1"/>
</dbReference>
<feature type="transmembrane region" description="Helical" evidence="1">
    <location>
        <begin position="81"/>
        <end position="103"/>
    </location>
</feature>
<proteinExistence type="predicted"/>
<gene>
    <name evidence="3" type="ORF">GRI58_08490</name>
</gene>
<feature type="transmembrane region" description="Helical" evidence="1">
    <location>
        <begin position="210"/>
        <end position="232"/>
    </location>
</feature>
<protein>
    <submittedName>
        <fullName evidence="3">Phospholipid carrier-dependent glycosyltransferase</fullName>
    </submittedName>
</protein>
<feature type="transmembrane region" description="Helical" evidence="1">
    <location>
        <begin position="303"/>
        <end position="326"/>
    </location>
</feature>
<organism evidence="3 4">
    <name type="scientific">Qipengyuania algicida</name>
    <dbReference type="NCBI Taxonomy" id="1836209"/>
    <lineage>
        <taxon>Bacteria</taxon>
        <taxon>Pseudomonadati</taxon>
        <taxon>Pseudomonadota</taxon>
        <taxon>Alphaproteobacteria</taxon>
        <taxon>Sphingomonadales</taxon>
        <taxon>Erythrobacteraceae</taxon>
        <taxon>Qipengyuania</taxon>
    </lineage>
</organism>
<keyword evidence="1" id="KW-0812">Transmembrane</keyword>
<dbReference type="PANTHER" id="PTHR10050">
    <property type="entry name" value="DOLICHYL-PHOSPHATE-MANNOSE--PROTEIN MANNOSYLTRANSFERASE"/>
    <property type="match status" value="1"/>
</dbReference>
<dbReference type="Pfam" id="PF13231">
    <property type="entry name" value="PMT_2"/>
    <property type="match status" value="1"/>
</dbReference>
<keyword evidence="1" id="KW-1133">Transmembrane helix</keyword>
<dbReference type="RefSeq" id="WP_160753127.1">
    <property type="nucleotide sequence ID" value="NZ_WTYA01000005.1"/>
</dbReference>
<accession>A0A845APH6</accession>
<feature type="transmembrane region" description="Helical" evidence="1">
    <location>
        <begin position="182"/>
        <end position="198"/>
    </location>
</feature>
<comment type="caution">
    <text evidence="3">The sequence shown here is derived from an EMBL/GenBank/DDBJ whole genome shotgun (WGS) entry which is preliminary data.</text>
</comment>
<evidence type="ECO:0000313" key="3">
    <source>
        <dbReference type="EMBL" id="MXP28858.1"/>
    </source>
</evidence>
<evidence type="ECO:0000313" key="4">
    <source>
        <dbReference type="Proteomes" id="UP000439780"/>
    </source>
</evidence>
<dbReference type="InterPro" id="IPR038731">
    <property type="entry name" value="RgtA/B/C-like"/>
</dbReference>
<evidence type="ECO:0000259" key="2">
    <source>
        <dbReference type="Pfam" id="PF13231"/>
    </source>
</evidence>
<feature type="transmembrane region" description="Helical" evidence="1">
    <location>
        <begin position="12"/>
        <end position="32"/>
    </location>
</feature>
<feature type="transmembrane region" description="Helical" evidence="1">
    <location>
        <begin position="110"/>
        <end position="127"/>
    </location>
</feature>
<name>A0A845APH6_9SPHN</name>
<feature type="transmembrane region" description="Helical" evidence="1">
    <location>
        <begin position="387"/>
        <end position="407"/>
    </location>
</feature>
<dbReference type="InterPro" id="IPR027005">
    <property type="entry name" value="PMT-like"/>
</dbReference>